<evidence type="ECO:0000256" key="2">
    <source>
        <dbReference type="SAM" id="MobiDB-lite"/>
    </source>
</evidence>
<evidence type="ECO:0000313" key="4">
    <source>
        <dbReference type="Proteomes" id="UP000249769"/>
    </source>
</evidence>
<proteinExistence type="predicted"/>
<feature type="compositionally biased region" description="Polar residues" evidence="2">
    <location>
        <begin position="75"/>
        <end position="87"/>
    </location>
</feature>
<sequence length="160" mass="17699">MEPDIAKETEQRLKSKLADKLFGELDDLTRMDSDAQIQIERLEAERAAVRKQIEVLKKMIKEAGLLRTGSAGSDEPTSPQSASVTVTTVDDGKTHKQMILEIILEAGEAGIRPVDVGNEIKRRYGKDITSGLHTQIARLSKEGKIRRMGEGWKTTQKNAG</sequence>
<keyword evidence="1" id="KW-0175">Coiled coil</keyword>
<organism evidence="3 4">
    <name type="scientific">Agrobacterium fabrum</name>
    <dbReference type="NCBI Taxonomy" id="1176649"/>
    <lineage>
        <taxon>Bacteria</taxon>
        <taxon>Pseudomonadati</taxon>
        <taxon>Pseudomonadota</taxon>
        <taxon>Alphaproteobacteria</taxon>
        <taxon>Hyphomicrobiales</taxon>
        <taxon>Rhizobiaceae</taxon>
        <taxon>Rhizobium/Agrobacterium group</taxon>
        <taxon>Agrobacterium</taxon>
        <taxon>Agrobacterium tumefaciens complex</taxon>
    </lineage>
</organism>
<dbReference type="AlphaFoldDB" id="A0A2W5HE80"/>
<evidence type="ECO:0000256" key="1">
    <source>
        <dbReference type="SAM" id="Coils"/>
    </source>
</evidence>
<dbReference type="Proteomes" id="UP000249769">
    <property type="component" value="Unassembled WGS sequence"/>
</dbReference>
<evidence type="ECO:0000313" key="3">
    <source>
        <dbReference type="EMBL" id="PZP52019.1"/>
    </source>
</evidence>
<dbReference type="EMBL" id="QFOL01000061">
    <property type="protein sequence ID" value="PZP52019.1"/>
    <property type="molecule type" value="Genomic_DNA"/>
</dbReference>
<feature type="coiled-coil region" evidence="1">
    <location>
        <begin position="25"/>
        <end position="59"/>
    </location>
</feature>
<gene>
    <name evidence="3" type="ORF">DI595_07700</name>
</gene>
<feature type="region of interest" description="Disordered" evidence="2">
    <location>
        <begin position="67"/>
        <end position="87"/>
    </location>
</feature>
<protein>
    <submittedName>
        <fullName evidence="3">Uncharacterized protein</fullName>
    </submittedName>
</protein>
<name>A0A2W5HE80_9HYPH</name>
<accession>A0A2W5HE80</accession>
<reference evidence="3 4" key="1">
    <citation type="submission" date="2017-08" db="EMBL/GenBank/DDBJ databases">
        <title>Infants hospitalized years apart are colonized by the same room-sourced microbial strains.</title>
        <authorList>
            <person name="Brooks B."/>
            <person name="Olm M.R."/>
            <person name="Firek B.A."/>
            <person name="Baker R."/>
            <person name="Thomas B.C."/>
            <person name="Morowitz M.J."/>
            <person name="Banfield J.F."/>
        </authorList>
    </citation>
    <scope>NUCLEOTIDE SEQUENCE [LARGE SCALE GENOMIC DNA]</scope>
    <source>
        <strain evidence="3">S2_009_000_R2_73</strain>
    </source>
</reference>
<comment type="caution">
    <text evidence="3">The sequence shown here is derived from an EMBL/GenBank/DDBJ whole genome shotgun (WGS) entry which is preliminary data.</text>
</comment>